<feature type="binding site" evidence="8">
    <location>
        <position position="19"/>
    </location>
    <ligand>
        <name>Mg(2+)</name>
        <dbReference type="ChEBI" id="CHEBI:18420"/>
    </ligand>
</feature>
<evidence type="ECO:0000256" key="1">
    <source>
        <dbReference type="ARBA" id="ARBA00022490"/>
    </source>
</evidence>
<dbReference type="GO" id="GO:0004141">
    <property type="term" value="F:dethiobiotin synthase activity"/>
    <property type="evidence" value="ECO:0007669"/>
    <property type="project" value="UniProtKB-UniRule"/>
</dbReference>
<comment type="subcellular location">
    <subcellularLocation>
        <location evidence="8">Cytoplasm</location>
    </subcellularLocation>
</comment>
<dbReference type="NCBIfam" id="TIGR00347">
    <property type="entry name" value="bioD"/>
    <property type="match status" value="1"/>
</dbReference>
<feature type="binding site" evidence="8">
    <location>
        <begin position="209"/>
        <end position="211"/>
    </location>
    <ligand>
        <name>ATP</name>
        <dbReference type="ChEBI" id="CHEBI:30616"/>
    </ligand>
</feature>
<dbReference type="Gene3D" id="3.40.50.300">
    <property type="entry name" value="P-loop containing nucleotide triphosphate hydrolases"/>
    <property type="match status" value="1"/>
</dbReference>
<evidence type="ECO:0000256" key="2">
    <source>
        <dbReference type="ARBA" id="ARBA00022598"/>
    </source>
</evidence>
<dbReference type="InterPro" id="IPR004472">
    <property type="entry name" value="DTB_synth_BioD"/>
</dbReference>
<feature type="binding site" evidence="8">
    <location>
        <begin position="180"/>
        <end position="181"/>
    </location>
    <ligand>
        <name>ATP</name>
        <dbReference type="ChEBI" id="CHEBI:30616"/>
    </ligand>
</feature>
<evidence type="ECO:0000256" key="4">
    <source>
        <dbReference type="ARBA" id="ARBA00022741"/>
    </source>
</evidence>
<comment type="pathway">
    <text evidence="8">Cofactor biosynthesis; biotin biosynthesis; biotin from 7,8-diaminononanoate: step 1/2.</text>
</comment>
<dbReference type="PIRSF" id="PIRSF006755">
    <property type="entry name" value="DTB_synth"/>
    <property type="match status" value="1"/>
</dbReference>
<reference evidence="9 10" key="2">
    <citation type="submission" date="2018-03" db="EMBL/GenBank/DDBJ databases">
        <authorList>
            <person name="Keele B.F."/>
        </authorList>
    </citation>
    <scope>NUCLEOTIDE SEQUENCE [LARGE SCALE GENOMIC DNA]</scope>
    <source>
        <strain evidence="9 10">D13</strain>
    </source>
</reference>
<comment type="catalytic activity">
    <reaction evidence="8">
        <text>(7R,8S)-7,8-diammoniononanoate + CO2 + ATP = (4R,5S)-dethiobiotin + ADP + phosphate + 3 H(+)</text>
        <dbReference type="Rhea" id="RHEA:15805"/>
        <dbReference type="ChEBI" id="CHEBI:15378"/>
        <dbReference type="ChEBI" id="CHEBI:16526"/>
        <dbReference type="ChEBI" id="CHEBI:30616"/>
        <dbReference type="ChEBI" id="CHEBI:43474"/>
        <dbReference type="ChEBI" id="CHEBI:149469"/>
        <dbReference type="ChEBI" id="CHEBI:149473"/>
        <dbReference type="ChEBI" id="CHEBI:456216"/>
        <dbReference type="EC" id="6.3.3.3"/>
    </reaction>
</comment>
<dbReference type="GO" id="GO:0005829">
    <property type="term" value="C:cytosol"/>
    <property type="evidence" value="ECO:0007669"/>
    <property type="project" value="TreeGrafter"/>
</dbReference>
<organism evidence="9 10">
    <name type="scientific">Ahniella affigens</name>
    <dbReference type="NCBI Taxonomy" id="2021234"/>
    <lineage>
        <taxon>Bacteria</taxon>
        <taxon>Pseudomonadati</taxon>
        <taxon>Pseudomonadota</taxon>
        <taxon>Gammaproteobacteria</taxon>
        <taxon>Lysobacterales</taxon>
        <taxon>Rhodanobacteraceae</taxon>
        <taxon>Ahniella</taxon>
    </lineage>
</organism>
<feature type="binding site" evidence="8">
    <location>
        <position position="120"/>
    </location>
    <ligand>
        <name>Mg(2+)</name>
        <dbReference type="ChEBI" id="CHEBI:18420"/>
    </ligand>
</feature>
<dbReference type="GO" id="GO:0009102">
    <property type="term" value="P:biotin biosynthetic process"/>
    <property type="evidence" value="ECO:0007669"/>
    <property type="project" value="UniProtKB-UniRule"/>
</dbReference>
<dbReference type="FunFam" id="3.40.50.300:FF:000292">
    <property type="entry name" value="ATP-dependent dethiobiotin synthetase BioD"/>
    <property type="match status" value="1"/>
</dbReference>
<feature type="active site" evidence="8">
    <location>
        <position position="40"/>
    </location>
</feature>
<dbReference type="EMBL" id="CP027860">
    <property type="protein sequence ID" value="AVP99618.1"/>
    <property type="molecule type" value="Genomic_DNA"/>
</dbReference>
<evidence type="ECO:0000256" key="7">
    <source>
        <dbReference type="ARBA" id="ARBA00022842"/>
    </source>
</evidence>
<reference evidence="9 10" key="1">
    <citation type="submission" date="2018-03" db="EMBL/GenBank/DDBJ databases">
        <title>Ahniella affigens gen. nov., sp. nov., a gammaproteobacterium isolated from sandy soil near a stream.</title>
        <authorList>
            <person name="Ko Y."/>
            <person name="Kim J.-H."/>
        </authorList>
    </citation>
    <scope>NUCLEOTIDE SEQUENCE [LARGE SCALE GENOMIC DNA]</scope>
    <source>
        <strain evidence="9 10">D13</strain>
    </source>
</reference>
<feature type="binding site" evidence="8">
    <location>
        <begin position="15"/>
        <end position="20"/>
    </location>
    <ligand>
        <name>ATP</name>
        <dbReference type="ChEBI" id="CHEBI:30616"/>
    </ligand>
</feature>
<evidence type="ECO:0000313" key="9">
    <source>
        <dbReference type="EMBL" id="AVP99618.1"/>
    </source>
</evidence>
<keyword evidence="2 8" id="KW-0436">Ligase</keyword>
<feature type="binding site" evidence="8">
    <location>
        <position position="58"/>
    </location>
    <ligand>
        <name>Mg(2+)</name>
        <dbReference type="ChEBI" id="CHEBI:18420"/>
    </ligand>
</feature>
<accession>A0A2P1PXP4</accession>
<dbReference type="CDD" id="cd03109">
    <property type="entry name" value="DTBS"/>
    <property type="match status" value="1"/>
</dbReference>
<dbReference type="UniPathway" id="UPA00078">
    <property type="reaction ID" value="UER00161"/>
</dbReference>
<dbReference type="InterPro" id="IPR027417">
    <property type="entry name" value="P-loop_NTPase"/>
</dbReference>
<keyword evidence="7 8" id="KW-0460">Magnesium</keyword>
<dbReference type="RefSeq" id="WP_106893535.1">
    <property type="nucleotide sequence ID" value="NZ_CP027860.1"/>
</dbReference>
<dbReference type="PANTHER" id="PTHR43210:SF5">
    <property type="entry name" value="DETHIOBIOTIN SYNTHETASE"/>
    <property type="match status" value="1"/>
</dbReference>
<sequence>MTDIPAVFVTGTDTGVGKTFVSCALLYAARKALLRPFGMKPVASGATRNGEGEWRNDDAEQLREWSTTPKADYALVNPLCFEAPIAPHLAAEDMGRTIELAPIRAAYEALRFGATAVLVEGVGGWSVPLSDHLMQADLVRSLRLPVVLVVGIRLGCINHAILSERSIVADGFELKGWIANRVDPQCLVPDRVIASLREELDAPLLGEVAYGESIERAAERLKSAIPVLFPRG</sequence>
<dbReference type="AlphaFoldDB" id="A0A2P1PXP4"/>
<dbReference type="SUPFAM" id="SSF52540">
    <property type="entry name" value="P-loop containing nucleoside triphosphate hydrolases"/>
    <property type="match status" value="1"/>
</dbReference>
<keyword evidence="3 8" id="KW-0479">Metal-binding</keyword>
<keyword evidence="6 8" id="KW-0067">ATP-binding</keyword>
<evidence type="ECO:0000256" key="6">
    <source>
        <dbReference type="ARBA" id="ARBA00022840"/>
    </source>
</evidence>
<keyword evidence="5 8" id="KW-0093">Biotin biosynthesis</keyword>
<dbReference type="OrthoDB" id="9802097at2"/>
<gene>
    <name evidence="8 9" type="primary">bioD</name>
    <name evidence="9" type="ORF">C7S18_21645</name>
</gene>
<feature type="binding site" evidence="8">
    <location>
        <position position="58"/>
    </location>
    <ligand>
        <name>ATP</name>
        <dbReference type="ChEBI" id="CHEBI:30616"/>
    </ligand>
</feature>
<comment type="similarity">
    <text evidence="8">Belongs to the dethiobiotin synthetase family.</text>
</comment>
<keyword evidence="10" id="KW-1185">Reference proteome</keyword>
<evidence type="ECO:0000256" key="5">
    <source>
        <dbReference type="ARBA" id="ARBA00022756"/>
    </source>
</evidence>
<keyword evidence="4 8" id="KW-0547">Nucleotide-binding</keyword>
<dbReference type="EC" id="6.3.3.3" evidence="8"/>
<dbReference type="Proteomes" id="UP000241074">
    <property type="component" value="Chromosome"/>
</dbReference>
<proteinExistence type="inferred from homology"/>
<evidence type="ECO:0000256" key="8">
    <source>
        <dbReference type="HAMAP-Rule" id="MF_00336"/>
    </source>
</evidence>
<evidence type="ECO:0000313" key="10">
    <source>
        <dbReference type="Proteomes" id="UP000241074"/>
    </source>
</evidence>
<dbReference type="PANTHER" id="PTHR43210">
    <property type="entry name" value="DETHIOBIOTIN SYNTHETASE"/>
    <property type="match status" value="1"/>
</dbReference>
<dbReference type="KEGG" id="xba:C7S18_21645"/>
<comment type="function">
    <text evidence="8">Catalyzes a mechanistically unusual reaction, the ATP-dependent insertion of CO2 between the N7 and N8 nitrogen atoms of 7,8-diaminopelargonic acid (DAPA, also called 7,8-diammoniononanoate) to form a ureido ring.</text>
</comment>
<name>A0A2P1PXP4_9GAMM</name>
<dbReference type="GO" id="GO:0005524">
    <property type="term" value="F:ATP binding"/>
    <property type="evidence" value="ECO:0007669"/>
    <property type="project" value="UniProtKB-UniRule"/>
</dbReference>
<comment type="subunit">
    <text evidence="8">Homodimer.</text>
</comment>
<comment type="caution">
    <text evidence="8">Lacks conserved residue(s) required for the propagation of feature annotation.</text>
</comment>
<feature type="binding site" evidence="8">
    <location>
        <position position="44"/>
    </location>
    <ligand>
        <name>substrate</name>
    </ligand>
</feature>
<dbReference type="GO" id="GO:0042803">
    <property type="term" value="F:protein homodimerization activity"/>
    <property type="evidence" value="ECO:0007669"/>
    <property type="project" value="UniProtKB-ARBA"/>
</dbReference>
<comment type="cofactor">
    <cofactor evidence="8">
        <name>Mg(2+)</name>
        <dbReference type="ChEBI" id="CHEBI:18420"/>
    </cofactor>
</comment>
<dbReference type="HAMAP" id="MF_00336">
    <property type="entry name" value="BioD"/>
    <property type="match status" value="1"/>
</dbReference>
<keyword evidence="1 8" id="KW-0963">Cytoplasm</keyword>
<feature type="binding site" evidence="8">
    <location>
        <begin position="120"/>
        <end position="123"/>
    </location>
    <ligand>
        <name>ATP</name>
        <dbReference type="ChEBI" id="CHEBI:30616"/>
    </ligand>
</feature>
<evidence type="ECO:0000256" key="3">
    <source>
        <dbReference type="ARBA" id="ARBA00022723"/>
    </source>
</evidence>
<dbReference type="Pfam" id="PF13500">
    <property type="entry name" value="AAA_26"/>
    <property type="match status" value="1"/>
</dbReference>
<protein>
    <recommendedName>
        <fullName evidence="8">ATP-dependent dethiobiotin synthetase BioD</fullName>
        <ecNumber evidence="8">6.3.3.3</ecNumber>
    </recommendedName>
    <alternativeName>
        <fullName evidence="8">DTB synthetase</fullName>
        <shortName evidence="8">DTBS</shortName>
    </alternativeName>
    <alternativeName>
        <fullName evidence="8">Dethiobiotin synthase</fullName>
    </alternativeName>
</protein>
<dbReference type="GO" id="GO:0000287">
    <property type="term" value="F:magnesium ion binding"/>
    <property type="evidence" value="ECO:0007669"/>
    <property type="project" value="UniProtKB-UniRule"/>
</dbReference>